<comment type="caution">
    <text evidence="1">The sequence shown here is derived from an EMBL/GenBank/DDBJ whole genome shotgun (WGS) entry which is preliminary data.</text>
</comment>
<dbReference type="RefSeq" id="WP_242288907.1">
    <property type="nucleotide sequence ID" value="NZ_JAKKSL010000007.1"/>
</dbReference>
<proteinExistence type="predicted"/>
<reference evidence="1" key="1">
    <citation type="submission" date="2022-01" db="EMBL/GenBank/DDBJ databases">
        <title>Colwellia maritima, isolated from seawater.</title>
        <authorList>
            <person name="Kristyanto S."/>
            <person name="Jung J."/>
            <person name="Jeon C.O."/>
        </authorList>
    </citation>
    <scope>NUCLEOTIDE SEQUENCE</scope>
    <source>
        <strain evidence="1">MSW7</strain>
    </source>
</reference>
<organism evidence="1 2">
    <name type="scientific">Colwellia maritima</name>
    <dbReference type="NCBI Taxonomy" id="2912588"/>
    <lineage>
        <taxon>Bacteria</taxon>
        <taxon>Pseudomonadati</taxon>
        <taxon>Pseudomonadota</taxon>
        <taxon>Gammaproteobacteria</taxon>
        <taxon>Alteromonadales</taxon>
        <taxon>Colwelliaceae</taxon>
        <taxon>Colwellia</taxon>
    </lineage>
</organism>
<protein>
    <submittedName>
        <fullName evidence="1">Uncharacterized protein</fullName>
    </submittedName>
</protein>
<dbReference type="EMBL" id="JAKKSL010000007">
    <property type="protein sequence ID" value="MCI2285897.1"/>
    <property type="molecule type" value="Genomic_DNA"/>
</dbReference>
<name>A0ABS9X7Y4_9GAMM</name>
<keyword evidence="2" id="KW-1185">Reference proteome</keyword>
<dbReference type="Proteomes" id="UP001139646">
    <property type="component" value="Unassembled WGS sequence"/>
</dbReference>
<sequence>MSNKKIIEIGVKYIAKHTDQIQIELASQACEKELYQSLDDTGIEFLIYSVSPTDYEFSVVYPEGIVIHSLSDDDDKRFNSRSDGYTSLVLFRRIGTRICIRLDEHTTLKDFSRFAKNPIIFQYEEENKFRLSSEQCWKFYRGEEYRQTIMTQPNTVPDSLTALMGVVDCDDPESALDIKRLKGQANYAKFRIEEFMKNPMSSQLRDTLHSYLHTIGYFIGNLQQAKVRTRRKPVLEDLRKDYLIDHLSQLISSKEMSMLNQKATESAVKRIKELYPDTANEISSVSSDSIMKQLVKYPFHKDISIIFDSKVQTNIPMNPCSKCQGRSQIKPIKHNNNSTRWTVECVKCENALERSNWQARGHGAVAIWNKNNPCDNSTLNKVPFLELDGLTRQEVKEKLAAMNKYADIKGEHIKALERESTPSQRVWLNKQKGQLAYLSNLLIHGRAVLSHQNFLTSGHD</sequence>
<evidence type="ECO:0000313" key="1">
    <source>
        <dbReference type="EMBL" id="MCI2285897.1"/>
    </source>
</evidence>
<accession>A0ABS9X7Y4</accession>
<evidence type="ECO:0000313" key="2">
    <source>
        <dbReference type="Proteomes" id="UP001139646"/>
    </source>
</evidence>
<gene>
    <name evidence="1" type="ORF">L3081_24030</name>
</gene>